<feature type="compositionally biased region" description="Basic and acidic residues" evidence="1">
    <location>
        <begin position="578"/>
        <end position="601"/>
    </location>
</feature>
<evidence type="ECO:0000256" key="1">
    <source>
        <dbReference type="SAM" id="MobiDB-lite"/>
    </source>
</evidence>
<evidence type="ECO:0000313" key="3">
    <source>
        <dbReference type="Proteomes" id="UP000193642"/>
    </source>
</evidence>
<feature type="compositionally biased region" description="Basic and acidic residues" evidence="1">
    <location>
        <begin position="1213"/>
        <end position="1223"/>
    </location>
</feature>
<feature type="compositionally biased region" description="Low complexity" evidence="1">
    <location>
        <begin position="25"/>
        <end position="38"/>
    </location>
</feature>
<feature type="region of interest" description="Disordered" evidence="1">
    <location>
        <begin position="501"/>
        <end position="1276"/>
    </location>
</feature>
<feature type="compositionally biased region" description="Gly residues" evidence="1">
    <location>
        <begin position="255"/>
        <end position="264"/>
    </location>
</feature>
<dbReference type="OrthoDB" id="2163605at2759"/>
<feature type="compositionally biased region" description="Low complexity" evidence="1">
    <location>
        <begin position="809"/>
        <end position="838"/>
    </location>
</feature>
<feature type="compositionally biased region" description="Acidic residues" evidence="1">
    <location>
        <begin position="955"/>
        <end position="964"/>
    </location>
</feature>
<feature type="compositionally biased region" description="Low complexity" evidence="1">
    <location>
        <begin position="902"/>
        <end position="925"/>
    </location>
</feature>
<feature type="compositionally biased region" description="Basic and acidic residues" evidence="1">
    <location>
        <begin position="1160"/>
        <end position="1169"/>
    </location>
</feature>
<sequence>MKERINLIFLGFPSTHNHNSHDINSSTSSLDDTTSSSTQWKSAGSSRRVTMELTPPIPKSPISSAPSQTIFDFISRAARKTLSNDHGITTCFAHIKNGQNDYGITVYSGAPEFSLMNCGSRTDILRDGDNLLVVWTPLDTFMATIANTTSTTSNTNRVESAPLQLQAKNVAGNAASMVQNLFHGAKKQEPEVEEVIELQRTRDVSVPPTTSKQIPAPAASVVEAVVHNLAAAVLPPAISKTVGDTVITQLNEAMNGGGAQGQGPGENTHDSSSPANPKAIGELVASQLYNVLEGAARAHHAPVPAHSPTPPPPKTMAENLVNQFQGAIGIHPQPPPPPPTMAETLMNQMHDVMGGGKSHQTPSSMISNAIGNAVVNQLVGGGGGGGHSPMSAITKTIGESLIHQMQDSIIGGGSNSNHNTIPSLSRGISDVSESKITVVGEEHHEPKSRAGKAAALFESIGNKIEAVIDALPAGHSHPEKDSQVNENSNEPAIRHRGIVGGFTVDPNALEPSFGEPGENMNNFEHQLLSDAAKEKKKDTISKSDSNSSLQSKTTKKADGGSKLANERQQSDSEESLNDFERQLLKEGKEAKKALKEKERSDSNSSLQKKTAKKTEKGSKLANERQRALPAPSSSSASVPPKEPVSAPDRSDSEESLNDFEKQLLKEGKEAKKLLKEKERTDSNSSLQKKPAKKNEGGSKLTSEKQRALPAPSTAPVPAQTPNRSDSEESLNDFEKQLLKEAKEAKKIEALKAKERTNSNSSLQSKTKKGSASSSNHTSSPKLSTKVSKLSKGSHSPSKSSSSKIKKLPKSSSSGSSHQPKPPNAKSSTSSSKSPTKALPAPPPKKKDKDDDEESVGSLNSFERDLLGEKDAKTSTPKPVKEDTTKSRATSATKPDASDTDSPKSSKPSSKIAKPSTLSSSKPKSSSHSREPSKGKEKKSDDKESVGSLNSFERDLLDDDSGEEENGAKVKTKQQEKESNEKPKLPKSESGRENERPSRVSETSLRNVRSSGTAPPPAAHRSSKNERNQSVIEAPDSPPTLKNRVQSMFSGHRSKSTSKRDKNGSSDSLSGKEEPKSKDTERRSPRSKEEEKKLSPKPPSKAKPLPLDLNTDSDSADERKIRQSKQSSSKKKSDSDSDNPKSTKGTLFGKLSGAIKSLAQKNKENEEKGKSSPPDSPSHSRNTSAKPRPGSGKPGLGKLPIESFSHGRSSSNESDEKAKKKESMKVQSGESNRSRKNTNEPELPKKKGKDGKEKGTRQNSVESIDSYNSFEAELMRK</sequence>
<feature type="compositionally biased region" description="Polar residues" evidence="1">
    <location>
        <begin position="757"/>
        <end position="786"/>
    </location>
</feature>
<organism evidence="2 3">
    <name type="scientific">Rhizoclosmatium globosum</name>
    <dbReference type="NCBI Taxonomy" id="329046"/>
    <lineage>
        <taxon>Eukaryota</taxon>
        <taxon>Fungi</taxon>
        <taxon>Fungi incertae sedis</taxon>
        <taxon>Chytridiomycota</taxon>
        <taxon>Chytridiomycota incertae sedis</taxon>
        <taxon>Chytridiomycetes</taxon>
        <taxon>Chytridiales</taxon>
        <taxon>Chytriomycetaceae</taxon>
        <taxon>Rhizoclosmatium</taxon>
    </lineage>
</organism>
<feature type="compositionally biased region" description="Basic and acidic residues" evidence="1">
    <location>
        <begin position="648"/>
        <end position="681"/>
    </location>
</feature>
<comment type="caution">
    <text evidence="2">The sequence shown here is derived from an EMBL/GenBank/DDBJ whole genome shotgun (WGS) entry which is preliminary data.</text>
</comment>
<dbReference type="GO" id="GO:0140445">
    <property type="term" value="C:chromosome, telomeric repeat region"/>
    <property type="evidence" value="ECO:0007669"/>
    <property type="project" value="TreeGrafter"/>
</dbReference>
<feature type="compositionally biased region" description="Basic and acidic residues" evidence="1">
    <location>
        <begin position="1130"/>
        <end position="1140"/>
    </location>
</feature>
<feature type="compositionally biased region" description="Basic and acidic residues" evidence="1">
    <location>
        <begin position="1236"/>
        <end position="1255"/>
    </location>
</feature>
<feature type="compositionally biased region" description="Basic and acidic residues" evidence="1">
    <location>
        <begin position="555"/>
        <end position="570"/>
    </location>
</feature>
<feature type="compositionally biased region" description="Basic and acidic residues" evidence="1">
    <location>
        <begin position="927"/>
        <end position="944"/>
    </location>
</feature>
<dbReference type="AlphaFoldDB" id="A0A1Y2CYG0"/>
<proteinExistence type="predicted"/>
<feature type="compositionally biased region" description="Low complexity" evidence="1">
    <location>
        <begin position="542"/>
        <end position="551"/>
    </location>
</feature>
<feature type="compositionally biased region" description="Polar residues" evidence="1">
    <location>
        <begin position="1256"/>
        <end position="1268"/>
    </location>
</feature>
<feature type="compositionally biased region" description="Basic and acidic residues" evidence="1">
    <location>
        <begin position="732"/>
        <end position="756"/>
    </location>
</feature>
<feature type="compositionally biased region" description="Basic and acidic residues" evidence="1">
    <location>
        <begin position="972"/>
        <end position="998"/>
    </location>
</feature>
<name>A0A1Y2CYG0_9FUNG</name>
<dbReference type="GO" id="GO:0005634">
    <property type="term" value="C:nucleus"/>
    <property type="evidence" value="ECO:0007669"/>
    <property type="project" value="TreeGrafter"/>
</dbReference>
<accession>A0A1Y2CYG0</accession>
<feature type="region of interest" description="Disordered" evidence="1">
    <location>
        <begin position="20"/>
        <end position="49"/>
    </location>
</feature>
<feature type="compositionally biased region" description="Basic and acidic residues" evidence="1">
    <location>
        <begin position="612"/>
        <end position="626"/>
    </location>
</feature>
<feature type="region of interest" description="Disordered" evidence="1">
    <location>
        <begin position="254"/>
        <end position="277"/>
    </location>
</feature>
<protein>
    <submittedName>
        <fullName evidence="2">Uncharacterized protein</fullName>
    </submittedName>
</protein>
<dbReference type="Proteomes" id="UP000193642">
    <property type="component" value="Unassembled WGS sequence"/>
</dbReference>
<reference evidence="2 3" key="1">
    <citation type="submission" date="2016-07" db="EMBL/GenBank/DDBJ databases">
        <title>Pervasive Adenine N6-methylation of Active Genes in Fungi.</title>
        <authorList>
            <consortium name="DOE Joint Genome Institute"/>
            <person name="Mondo S.J."/>
            <person name="Dannebaum R.O."/>
            <person name="Kuo R.C."/>
            <person name="Labutti K."/>
            <person name="Haridas S."/>
            <person name="Kuo A."/>
            <person name="Salamov A."/>
            <person name="Ahrendt S.R."/>
            <person name="Lipzen A."/>
            <person name="Sullivan W."/>
            <person name="Andreopoulos W.B."/>
            <person name="Clum A."/>
            <person name="Lindquist E."/>
            <person name="Daum C."/>
            <person name="Ramamoorthy G.K."/>
            <person name="Gryganskyi A."/>
            <person name="Culley D."/>
            <person name="Magnuson J.K."/>
            <person name="James T.Y."/>
            <person name="O'Malley M.A."/>
            <person name="Stajich J.E."/>
            <person name="Spatafora J.W."/>
            <person name="Visel A."/>
            <person name="Grigoriev I.V."/>
        </authorList>
    </citation>
    <scope>NUCLEOTIDE SEQUENCE [LARGE SCALE GENOMIC DNA]</scope>
    <source>
        <strain evidence="2 3">JEL800</strain>
    </source>
</reference>
<feature type="compositionally biased region" description="Low complexity" evidence="1">
    <location>
        <begin position="1185"/>
        <end position="1199"/>
    </location>
</feature>
<dbReference type="GO" id="GO:0000723">
    <property type="term" value="P:telomere maintenance"/>
    <property type="evidence" value="ECO:0007669"/>
    <property type="project" value="TreeGrafter"/>
</dbReference>
<feature type="compositionally biased region" description="Basic and acidic residues" evidence="1">
    <location>
        <begin position="861"/>
        <end position="885"/>
    </location>
</feature>
<feature type="compositionally biased region" description="Basic and acidic residues" evidence="1">
    <location>
        <begin position="531"/>
        <end position="541"/>
    </location>
</feature>
<dbReference type="EMBL" id="MCGO01000004">
    <property type="protein sequence ID" value="ORY52081.1"/>
    <property type="molecule type" value="Genomic_DNA"/>
</dbReference>
<feature type="compositionally biased region" description="Polar residues" evidence="1">
    <location>
        <begin position="999"/>
        <end position="1012"/>
    </location>
</feature>
<feature type="compositionally biased region" description="Low complexity" evidence="1">
    <location>
        <begin position="787"/>
        <end position="802"/>
    </location>
</feature>
<feature type="compositionally biased region" description="Basic and acidic residues" evidence="1">
    <location>
        <begin position="1057"/>
        <end position="1093"/>
    </location>
</feature>
<gene>
    <name evidence="2" type="ORF">BCR33DRAFT_712285</name>
</gene>
<feature type="compositionally biased region" description="Basic and acidic residues" evidence="1">
    <location>
        <begin position="692"/>
        <end position="706"/>
    </location>
</feature>
<dbReference type="PANTHER" id="PTHR22928">
    <property type="entry name" value="TELOMERE-ASSOCIATED PROTEIN RIF1"/>
    <property type="match status" value="1"/>
</dbReference>
<feature type="compositionally biased region" description="Polar residues" evidence="1">
    <location>
        <begin position="39"/>
        <end position="48"/>
    </location>
</feature>
<dbReference type="PANTHER" id="PTHR22928:SF3">
    <property type="entry name" value="TELOMERE-ASSOCIATED PROTEIN RIF1"/>
    <property type="match status" value="1"/>
</dbReference>
<evidence type="ECO:0000313" key="2">
    <source>
        <dbReference type="EMBL" id="ORY52081.1"/>
    </source>
</evidence>
<keyword evidence="3" id="KW-1185">Reference proteome</keyword>
<feature type="compositionally biased region" description="Low complexity" evidence="1">
    <location>
        <begin position="629"/>
        <end position="647"/>
    </location>
</feature>